<keyword evidence="1" id="KW-1185">Reference proteome</keyword>
<evidence type="ECO:0000313" key="1">
    <source>
        <dbReference type="Proteomes" id="UP000036681"/>
    </source>
</evidence>
<protein>
    <submittedName>
        <fullName evidence="2">TPR_REGION domain-containing protein</fullName>
    </submittedName>
</protein>
<dbReference type="WBParaSite" id="ALUE_0000816501-mRNA-1">
    <property type="protein sequence ID" value="ALUE_0000816501-mRNA-1"/>
    <property type="gene ID" value="ALUE_0000816501"/>
</dbReference>
<evidence type="ECO:0000313" key="2">
    <source>
        <dbReference type="WBParaSite" id="ALUE_0000816501-mRNA-1"/>
    </source>
</evidence>
<dbReference type="Proteomes" id="UP000036681">
    <property type="component" value="Unplaced"/>
</dbReference>
<organism evidence="1 2">
    <name type="scientific">Ascaris lumbricoides</name>
    <name type="common">Giant roundworm</name>
    <dbReference type="NCBI Taxonomy" id="6252"/>
    <lineage>
        <taxon>Eukaryota</taxon>
        <taxon>Metazoa</taxon>
        <taxon>Ecdysozoa</taxon>
        <taxon>Nematoda</taxon>
        <taxon>Chromadorea</taxon>
        <taxon>Rhabditida</taxon>
        <taxon>Spirurina</taxon>
        <taxon>Ascaridomorpha</taxon>
        <taxon>Ascaridoidea</taxon>
        <taxon>Ascarididae</taxon>
        <taxon>Ascaris</taxon>
    </lineage>
</organism>
<dbReference type="AlphaFoldDB" id="A0A0M3HXR2"/>
<reference evidence="2" key="1">
    <citation type="submission" date="2017-02" db="UniProtKB">
        <authorList>
            <consortium name="WormBaseParasite"/>
        </authorList>
    </citation>
    <scope>IDENTIFICATION</scope>
</reference>
<name>A0A0M3HXR2_ASCLU</name>
<proteinExistence type="predicted"/>
<accession>A0A0M3HXR2</accession>
<sequence>MFSEAFDNFCLEDEDITFEGDKQTKREPIDVANYEAVERPPKWFLNTTLALQHKDTREVDYFKAALAYYNKNFDEALQCYKQMLEAGDHNISHRCAIVDSIIRSALKSSSTDIHAVVSLLHEELLPLIHTYGEQLQYWTLSLEVYMKVGGFESKYLRNGILLTASIDLAEHWTLLSEVNFDRIQSGVTHFRLGCLCRALYLLERRASNSRNFVRQISEKKVLSLREKIHDEYTAEQVNVAKAEMCKGSVRRDIEDSPNDCPPPHDCKMKGMFKDDREQKRIIKHFLHRFRWLFEECWQTVVDIVVGDCSEAD</sequence>